<dbReference type="EMBL" id="JAGDYM010000004">
    <property type="protein sequence ID" value="MBO1901183.1"/>
    <property type="molecule type" value="Genomic_DNA"/>
</dbReference>
<keyword evidence="3" id="KW-1185">Reference proteome</keyword>
<evidence type="ECO:0000256" key="1">
    <source>
        <dbReference type="SAM" id="MobiDB-lite"/>
    </source>
</evidence>
<reference evidence="2" key="1">
    <citation type="submission" date="2021-03" db="EMBL/GenBank/DDBJ databases">
        <title>Leucobacter chromiisoli sp. nov., isolated from chromium-containing soil of chemical plant.</title>
        <authorList>
            <person name="Xu Z."/>
        </authorList>
    </citation>
    <scope>NUCLEOTIDE SEQUENCE</scope>
    <source>
        <strain evidence="2">S27</strain>
    </source>
</reference>
<dbReference type="RefSeq" id="WP_208096445.1">
    <property type="nucleotide sequence ID" value="NZ_JAGDYM010000004.1"/>
</dbReference>
<sequence length="95" mass="10970">MARGKRRRRPASGEPRDVTRLAHGGARLETRRGSDWYVREIPASRSEKAYVCPGCALDILPGQAHLVIWSAEHLFGDDAAIRERRHWHTHCWRVF</sequence>
<organism evidence="2 3">
    <name type="scientific">Leucobacter weissii</name>
    <dbReference type="NCBI Taxonomy" id="1983706"/>
    <lineage>
        <taxon>Bacteria</taxon>
        <taxon>Bacillati</taxon>
        <taxon>Actinomycetota</taxon>
        <taxon>Actinomycetes</taxon>
        <taxon>Micrococcales</taxon>
        <taxon>Microbacteriaceae</taxon>
        <taxon>Leucobacter</taxon>
    </lineage>
</organism>
<dbReference type="Proteomes" id="UP000664382">
    <property type="component" value="Unassembled WGS sequence"/>
</dbReference>
<proteinExistence type="predicted"/>
<accession>A0A939SBA0</accession>
<name>A0A939SBA0_9MICO</name>
<evidence type="ECO:0000313" key="2">
    <source>
        <dbReference type="EMBL" id="MBO1901183.1"/>
    </source>
</evidence>
<feature type="region of interest" description="Disordered" evidence="1">
    <location>
        <begin position="1"/>
        <end position="24"/>
    </location>
</feature>
<evidence type="ECO:0000313" key="3">
    <source>
        <dbReference type="Proteomes" id="UP000664382"/>
    </source>
</evidence>
<gene>
    <name evidence="2" type="ORF">J4H92_04370</name>
</gene>
<dbReference type="AlphaFoldDB" id="A0A939SBA0"/>
<protein>
    <submittedName>
        <fullName evidence="2">ATP/GTP-binding protein</fullName>
    </submittedName>
</protein>
<feature type="compositionally biased region" description="Basic residues" evidence="1">
    <location>
        <begin position="1"/>
        <end position="10"/>
    </location>
</feature>
<comment type="caution">
    <text evidence="2">The sequence shown here is derived from an EMBL/GenBank/DDBJ whole genome shotgun (WGS) entry which is preliminary data.</text>
</comment>
<feature type="compositionally biased region" description="Basic and acidic residues" evidence="1">
    <location>
        <begin position="14"/>
        <end position="24"/>
    </location>
</feature>